<proteinExistence type="predicted"/>
<organism evidence="2 3">
    <name type="scientific">Favolaschia claudopus</name>
    <dbReference type="NCBI Taxonomy" id="2862362"/>
    <lineage>
        <taxon>Eukaryota</taxon>
        <taxon>Fungi</taxon>
        <taxon>Dikarya</taxon>
        <taxon>Basidiomycota</taxon>
        <taxon>Agaricomycotina</taxon>
        <taxon>Agaricomycetes</taxon>
        <taxon>Agaricomycetidae</taxon>
        <taxon>Agaricales</taxon>
        <taxon>Marasmiineae</taxon>
        <taxon>Mycenaceae</taxon>
        <taxon>Favolaschia</taxon>
    </lineage>
</organism>
<evidence type="ECO:0000313" key="2">
    <source>
        <dbReference type="EMBL" id="KAK6981645.1"/>
    </source>
</evidence>
<dbReference type="AlphaFoldDB" id="A0AAV9ZHA7"/>
<evidence type="ECO:0000313" key="3">
    <source>
        <dbReference type="Proteomes" id="UP001362999"/>
    </source>
</evidence>
<feature type="compositionally biased region" description="Gly residues" evidence="1">
    <location>
        <begin position="27"/>
        <end position="47"/>
    </location>
</feature>
<reference evidence="2 3" key="1">
    <citation type="journal article" date="2024" name="J Genomics">
        <title>Draft genome sequencing and assembly of Favolaschia claudopus CIRM-BRFM 2984 isolated from oak limbs.</title>
        <authorList>
            <person name="Navarro D."/>
            <person name="Drula E."/>
            <person name="Chaduli D."/>
            <person name="Cazenave R."/>
            <person name="Ahrendt S."/>
            <person name="Wang J."/>
            <person name="Lipzen A."/>
            <person name="Daum C."/>
            <person name="Barry K."/>
            <person name="Grigoriev I.V."/>
            <person name="Favel A."/>
            <person name="Rosso M.N."/>
            <person name="Martin F."/>
        </authorList>
    </citation>
    <scope>NUCLEOTIDE SEQUENCE [LARGE SCALE GENOMIC DNA]</scope>
    <source>
        <strain evidence="2 3">CIRM-BRFM 2984</strain>
    </source>
</reference>
<protein>
    <submittedName>
        <fullName evidence="2">Uncharacterized protein</fullName>
    </submittedName>
</protein>
<comment type="caution">
    <text evidence="2">The sequence shown here is derived from an EMBL/GenBank/DDBJ whole genome shotgun (WGS) entry which is preliminary data.</text>
</comment>
<gene>
    <name evidence="2" type="ORF">R3P38DRAFT_3234083</name>
</gene>
<dbReference type="Proteomes" id="UP001362999">
    <property type="component" value="Unassembled WGS sequence"/>
</dbReference>
<feature type="region of interest" description="Disordered" evidence="1">
    <location>
        <begin position="26"/>
        <end position="49"/>
    </location>
</feature>
<dbReference type="EMBL" id="JAWWNJ010000149">
    <property type="protein sequence ID" value="KAK6981645.1"/>
    <property type="molecule type" value="Genomic_DNA"/>
</dbReference>
<sequence length="85" mass="8526">MDSNDSEIITTDSIFSGSLIPTIHVSGGVGGPGGRGGQGGGVGGNGEGPQLNFFSSAVVNVRGRPHGLNDFGDQDSQDDFSALFS</sequence>
<accession>A0AAV9ZHA7</accession>
<evidence type="ECO:0000256" key="1">
    <source>
        <dbReference type="SAM" id="MobiDB-lite"/>
    </source>
</evidence>
<keyword evidence="3" id="KW-1185">Reference proteome</keyword>
<name>A0AAV9ZHA7_9AGAR</name>
<feature type="region of interest" description="Disordered" evidence="1">
    <location>
        <begin position="64"/>
        <end position="85"/>
    </location>
</feature>